<feature type="transmembrane region" description="Helical" evidence="14">
    <location>
        <begin position="177"/>
        <end position="203"/>
    </location>
</feature>
<dbReference type="Proteomes" id="UP000192569">
    <property type="component" value="Chromosome I"/>
</dbReference>
<dbReference type="Gene3D" id="3.30.2010.10">
    <property type="entry name" value="Metalloproteases ('zincins'), catalytic domain"/>
    <property type="match status" value="1"/>
</dbReference>
<evidence type="ECO:0000256" key="8">
    <source>
        <dbReference type="ARBA" id="ARBA00022989"/>
    </source>
</evidence>
<feature type="binding site" evidence="12">
    <location>
        <position position="358"/>
    </location>
    <ligand>
        <name>Zn(2+)</name>
        <dbReference type="ChEBI" id="CHEBI:29105"/>
        <note>catalytic</note>
    </ligand>
</feature>
<keyword evidence="7 12" id="KW-0862">Zinc</keyword>
<evidence type="ECO:0000256" key="6">
    <source>
        <dbReference type="ARBA" id="ARBA00022824"/>
    </source>
</evidence>
<evidence type="ECO:0000259" key="15">
    <source>
        <dbReference type="Pfam" id="PF01435"/>
    </source>
</evidence>
<feature type="binding site" evidence="12">
    <location>
        <position position="281"/>
    </location>
    <ligand>
        <name>Zn(2+)</name>
        <dbReference type="ChEBI" id="CHEBI:29105"/>
        <note>catalytic</note>
    </ligand>
</feature>
<dbReference type="CDD" id="cd07343">
    <property type="entry name" value="M48A_Zmpste24p_like"/>
    <property type="match status" value="1"/>
</dbReference>
<protein>
    <submittedName>
        <fullName evidence="17">STE24 endopeptidase</fullName>
    </submittedName>
</protein>
<dbReference type="GO" id="GO:0046872">
    <property type="term" value="F:metal ion binding"/>
    <property type="evidence" value="ECO:0007669"/>
    <property type="project" value="UniProtKB-KW"/>
</dbReference>
<name>A0A1W1VZF0_9FIRM</name>
<dbReference type="InterPro" id="IPR027057">
    <property type="entry name" value="CAXX_Prtase_1"/>
</dbReference>
<keyword evidence="6" id="KW-0256">Endoplasmic reticulum</keyword>
<dbReference type="Pfam" id="PF16491">
    <property type="entry name" value="Peptidase_M48_N"/>
    <property type="match status" value="1"/>
</dbReference>
<dbReference type="Pfam" id="PF01435">
    <property type="entry name" value="Peptidase_M48"/>
    <property type="match status" value="1"/>
</dbReference>
<dbReference type="EMBL" id="LT838272">
    <property type="protein sequence ID" value="SMB98739.1"/>
    <property type="molecule type" value="Genomic_DNA"/>
</dbReference>
<dbReference type="InterPro" id="IPR032456">
    <property type="entry name" value="Peptidase_M48_N"/>
</dbReference>
<organism evidence="17 18">
    <name type="scientific">Thermanaeromonas toyohensis ToBE</name>
    <dbReference type="NCBI Taxonomy" id="698762"/>
    <lineage>
        <taxon>Bacteria</taxon>
        <taxon>Bacillati</taxon>
        <taxon>Bacillota</taxon>
        <taxon>Clostridia</taxon>
        <taxon>Neomoorellales</taxon>
        <taxon>Neomoorellaceae</taxon>
        <taxon>Thermanaeromonas</taxon>
    </lineage>
</organism>
<keyword evidence="3 14" id="KW-0812">Transmembrane</keyword>
<evidence type="ECO:0000256" key="12">
    <source>
        <dbReference type="PIRSR" id="PIRSR627057-2"/>
    </source>
</evidence>
<feature type="active site" evidence="11">
    <location>
        <position position="282"/>
    </location>
</feature>
<dbReference type="InterPro" id="IPR001915">
    <property type="entry name" value="Peptidase_M48"/>
</dbReference>
<dbReference type="GO" id="GO:0071586">
    <property type="term" value="P:CAAX-box protein processing"/>
    <property type="evidence" value="ECO:0007669"/>
    <property type="project" value="InterPro"/>
</dbReference>
<keyword evidence="9 13" id="KW-0482">Metalloprotease</keyword>
<evidence type="ECO:0000259" key="16">
    <source>
        <dbReference type="Pfam" id="PF16491"/>
    </source>
</evidence>
<reference evidence="17 18" key="1">
    <citation type="submission" date="2017-04" db="EMBL/GenBank/DDBJ databases">
        <authorList>
            <person name="Afonso C.L."/>
            <person name="Miller P.J."/>
            <person name="Scott M.A."/>
            <person name="Spackman E."/>
            <person name="Goraichik I."/>
            <person name="Dimitrov K.M."/>
            <person name="Suarez D.L."/>
            <person name="Swayne D.E."/>
        </authorList>
    </citation>
    <scope>NUCLEOTIDE SEQUENCE [LARGE SCALE GENOMIC DNA]</scope>
    <source>
        <strain evidence="17 18">ToBE</strain>
    </source>
</reference>
<keyword evidence="5 13" id="KW-0378">Hydrolase</keyword>
<proteinExistence type="inferred from homology"/>
<feature type="transmembrane region" description="Helical" evidence="14">
    <location>
        <begin position="295"/>
        <end position="315"/>
    </location>
</feature>
<evidence type="ECO:0000256" key="13">
    <source>
        <dbReference type="RuleBase" id="RU003983"/>
    </source>
</evidence>
<comment type="similarity">
    <text evidence="13">Belongs to the peptidase M48 family.</text>
</comment>
<evidence type="ECO:0000256" key="1">
    <source>
        <dbReference type="ARBA" id="ARBA00004477"/>
    </source>
</evidence>
<sequence length="420" mass="48013">MTERMGKELAKASILWGLLLGLVALLITLYLFFLILPTPVPSLVWQYFTSLDVERARRYQQVMRFSSLLAYLAKTGLLLWLWWSGRAAALSSGALRWSGQRYYLAAGLFFISIWLLLKAVNFPFAFYSGFILQHRWGFSTQTLASWWVDYIKASGIDLLLSGTGTLLFFWSTGRWPFTWWVAAGLFFAVWLLVETFLWPVVLAPLFNRFEPLKEGPVKSMVVALSERAGLKVKEVWVMDASRRTTKANAYFTGLGKTKRIVLYDNLLRDYSPEEVEAVVAHEMAHWKKGHIVKGLLWGMVGGFIFFVLLYDILRLTAPGEIIPGRPYPPHFLVITLVFLQLISFLAQPVENAFSRRQEAEADRVALELTRNPSVMVELHVDLARRNLQEVAPSAFIEWLTYSHPAPWRRIEAALKGGEKN</sequence>
<evidence type="ECO:0000256" key="14">
    <source>
        <dbReference type="SAM" id="Phobius"/>
    </source>
</evidence>
<accession>A0A1W1VZF0</accession>
<evidence type="ECO:0000313" key="18">
    <source>
        <dbReference type="Proteomes" id="UP000192569"/>
    </source>
</evidence>
<evidence type="ECO:0000256" key="2">
    <source>
        <dbReference type="ARBA" id="ARBA00022670"/>
    </source>
</evidence>
<evidence type="ECO:0000256" key="7">
    <source>
        <dbReference type="ARBA" id="ARBA00022833"/>
    </source>
</evidence>
<keyword evidence="8 14" id="KW-1133">Transmembrane helix</keyword>
<feature type="binding site" evidence="12">
    <location>
        <position position="285"/>
    </location>
    <ligand>
        <name>Zn(2+)</name>
        <dbReference type="ChEBI" id="CHEBI:29105"/>
        <note>catalytic</note>
    </ligand>
</feature>
<feature type="transmembrane region" description="Helical" evidence="14">
    <location>
        <begin position="65"/>
        <end position="83"/>
    </location>
</feature>
<dbReference type="FunFam" id="3.30.2010.10:FF:000002">
    <property type="entry name" value="CAAX prenyl protease"/>
    <property type="match status" value="1"/>
</dbReference>
<keyword evidence="4 12" id="KW-0479">Metal-binding</keyword>
<dbReference type="RefSeq" id="WP_231967764.1">
    <property type="nucleotide sequence ID" value="NZ_LT838272.1"/>
</dbReference>
<keyword evidence="10 14" id="KW-0472">Membrane</keyword>
<dbReference type="AlphaFoldDB" id="A0A1W1VZF0"/>
<evidence type="ECO:0000256" key="5">
    <source>
        <dbReference type="ARBA" id="ARBA00022801"/>
    </source>
</evidence>
<comment type="subcellular location">
    <subcellularLocation>
        <location evidence="1">Endoplasmic reticulum membrane</location>
        <topology evidence="1">Multi-pass membrane protein</topology>
    </subcellularLocation>
</comment>
<feature type="domain" description="CAAX prenyl protease 1 N-terminal" evidence="16">
    <location>
        <begin position="40"/>
        <end position="208"/>
    </location>
</feature>
<evidence type="ECO:0000256" key="9">
    <source>
        <dbReference type="ARBA" id="ARBA00023049"/>
    </source>
</evidence>
<feature type="transmembrane region" description="Helical" evidence="14">
    <location>
        <begin position="14"/>
        <end position="36"/>
    </location>
</feature>
<evidence type="ECO:0000313" key="17">
    <source>
        <dbReference type="EMBL" id="SMB98739.1"/>
    </source>
</evidence>
<evidence type="ECO:0000256" key="10">
    <source>
        <dbReference type="ARBA" id="ARBA00023136"/>
    </source>
</evidence>
<feature type="transmembrane region" description="Helical" evidence="14">
    <location>
        <begin position="103"/>
        <end position="132"/>
    </location>
</feature>
<gene>
    <name evidence="17" type="ORF">SAMN00808754_2525</name>
</gene>
<feature type="domain" description="Peptidase M48" evidence="15">
    <location>
        <begin position="211"/>
        <end position="413"/>
    </location>
</feature>
<evidence type="ECO:0000256" key="4">
    <source>
        <dbReference type="ARBA" id="ARBA00022723"/>
    </source>
</evidence>
<evidence type="ECO:0000256" key="3">
    <source>
        <dbReference type="ARBA" id="ARBA00022692"/>
    </source>
</evidence>
<feature type="transmembrane region" description="Helical" evidence="14">
    <location>
        <begin position="327"/>
        <end position="346"/>
    </location>
</feature>
<dbReference type="PANTHER" id="PTHR10120">
    <property type="entry name" value="CAAX PRENYL PROTEASE 1"/>
    <property type="match status" value="1"/>
</dbReference>
<dbReference type="GO" id="GO:0004222">
    <property type="term" value="F:metalloendopeptidase activity"/>
    <property type="evidence" value="ECO:0007669"/>
    <property type="project" value="InterPro"/>
</dbReference>
<evidence type="ECO:0000256" key="11">
    <source>
        <dbReference type="PIRSR" id="PIRSR627057-1"/>
    </source>
</evidence>
<dbReference type="STRING" id="698762.SAMN00808754_2525"/>
<comment type="cofactor">
    <cofactor evidence="12 13">
        <name>Zn(2+)</name>
        <dbReference type="ChEBI" id="CHEBI:29105"/>
    </cofactor>
    <text evidence="12 13">Binds 1 zinc ion per subunit.</text>
</comment>
<feature type="active site" description="Proton donor" evidence="11">
    <location>
        <position position="362"/>
    </location>
</feature>
<keyword evidence="18" id="KW-1185">Reference proteome</keyword>
<keyword evidence="2 13" id="KW-0645">Protease</keyword>